<comment type="similarity">
    <text evidence="1">Belongs to the N(4)/N(6)-methyltransferase family.</text>
</comment>
<evidence type="ECO:0000256" key="2">
    <source>
        <dbReference type="ARBA" id="ARBA00011900"/>
    </source>
</evidence>
<keyword evidence="4" id="KW-0808">Transferase</keyword>
<reference evidence="10 11" key="1">
    <citation type="journal article" date="2023" name="Antonie Van Leeuwenhoek">
        <title>Mesoterricola silvestris gen. nov., sp. nov., Mesoterricola sediminis sp. nov., Geothrix oryzae sp. nov., Geothrix edaphica sp. nov., Geothrix rubra sp. nov., and Geothrix limicola sp. nov., six novel members of Acidobacteriota isolated from soils.</title>
        <authorList>
            <person name="Itoh H."/>
            <person name="Sugisawa Y."/>
            <person name="Mise K."/>
            <person name="Xu Z."/>
            <person name="Kuniyasu M."/>
            <person name="Ushijima N."/>
            <person name="Kawano K."/>
            <person name="Kobayashi E."/>
            <person name="Shiratori Y."/>
            <person name="Masuda Y."/>
            <person name="Senoo K."/>
        </authorList>
    </citation>
    <scope>NUCLEOTIDE SEQUENCE [LARGE SCALE GENOMIC DNA]</scope>
    <source>
        <strain evidence="10 11">Red803</strain>
    </source>
</reference>
<comment type="caution">
    <text evidence="10">The sequence shown here is derived from an EMBL/GenBank/DDBJ whole genome shotgun (WGS) entry which is preliminary data.</text>
</comment>
<sequence>MPDHNYFSNLIWQIADLLRGPYRPPQYERVMLPMTVLRRFDCVLAPTKTKVLAEYERRKGGKLEGDALDTHLNSTASQRFHNHSPLDFEKLKGDPDNIEKHLVSYIKGFSKNVRDIFDFFEFENEIERMREAGILYLVVSKFCDVDLHPGTVPNEQMGLIFEHLIRRFNELANETAGDHFTPREVIRLMVSILFIHDDKLLAMPGTVRKLLDPACGTGGMLAEAQNYLREHHSAAKLYVYGQDYNKRAFATAASDMLMKQVDHNGAGNNVRFGDSFTEDKFENETFDYFLTNPPFGVDWKKQQREIQQECNKRGFNGRFGAGLPRVNDGSLLFLQHMIAKFEPLRPEEQKHGSRLAIVFSGSPLFTGGAGSGESEIRKWIIENDWLEAVIALPEQMFYNTGIGTYVWIVTNRKERRRKGKVQLLDSRDVWTAGGSEDNKRSLGDKRRHINNDQIAEIVKQYGRQEDDKTSKIFDNADFGYTRVTVERPLRLRYQMTLDDKARFLDACPHLLDDVQAIDTALGREPQSDWNVVWGRIENLLHKRKSNWKKQEKILFRSVFAQKDPEAEPVSKEGLDNGYEPDADLRDFENVPLKDDIQTYFEREVRPHVPDAWMDRTKDKIGYEINFNRHFYNYTPPRPLEEIDAELKQAEEEILRLLREVTE</sequence>
<feature type="domain" description="DNA methylase adenine-specific" evidence="8">
    <location>
        <begin position="155"/>
        <end position="468"/>
    </location>
</feature>
<evidence type="ECO:0000259" key="8">
    <source>
        <dbReference type="Pfam" id="PF02384"/>
    </source>
</evidence>
<dbReference type="InterPro" id="IPR029063">
    <property type="entry name" value="SAM-dependent_MTases_sf"/>
</dbReference>
<evidence type="ECO:0000256" key="5">
    <source>
        <dbReference type="ARBA" id="ARBA00022691"/>
    </source>
</evidence>
<dbReference type="InterPro" id="IPR051537">
    <property type="entry name" value="DNA_Adenine_Mtase"/>
</dbReference>
<dbReference type="InterPro" id="IPR003356">
    <property type="entry name" value="DNA_methylase_A-5"/>
</dbReference>
<evidence type="ECO:0000256" key="6">
    <source>
        <dbReference type="ARBA" id="ARBA00022747"/>
    </source>
</evidence>
<accession>A0ABQ5QAE3</accession>
<evidence type="ECO:0000256" key="3">
    <source>
        <dbReference type="ARBA" id="ARBA00022603"/>
    </source>
</evidence>
<comment type="catalytic activity">
    <reaction evidence="7">
        <text>a 2'-deoxyadenosine in DNA + S-adenosyl-L-methionine = an N(6)-methyl-2'-deoxyadenosine in DNA + S-adenosyl-L-homocysteine + H(+)</text>
        <dbReference type="Rhea" id="RHEA:15197"/>
        <dbReference type="Rhea" id="RHEA-COMP:12418"/>
        <dbReference type="Rhea" id="RHEA-COMP:12419"/>
        <dbReference type="ChEBI" id="CHEBI:15378"/>
        <dbReference type="ChEBI" id="CHEBI:57856"/>
        <dbReference type="ChEBI" id="CHEBI:59789"/>
        <dbReference type="ChEBI" id="CHEBI:90615"/>
        <dbReference type="ChEBI" id="CHEBI:90616"/>
        <dbReference type="EC" id="2.1.1.72"/>
    </reaction>
</comment>
<keyword evidence="3 10" id="KW-0489">Methyltransferase</keyword>
<dbReference type="CDD" id="cd02440">
    <property type="entry name" value="AdoMet_MTases"/>
    <property type="match status" value="1"/>
</dbReference>
<evidence type="ECO:0000256" key="1">
    <source>
        <dbReference type="ARBA" id="ARBA00006594"/>
    </source>
</evidence>
<dbReference type="PRINTS" id="PR00507">
    <property type="entry name" value="N12N6MTFRASE"/>
</dbReference>
<name>A0ABQ5QAE3_9BACT</name>
<proteinExistence type="inferred from homology"/>
<dbReference type="SUPFAM" id="SSF53335">
    <property type="entry name" value="S-adenosyl-L-methionine-dependent methyltransferases"/>
    <property type="match status" value="1"/>
</dbReference>
<keyword evidence="6" id="KW-0680">Restriction system</keyword>
<dbReference type="PANTHER" id="PTHR42933">
    <property type="entry name" value="SLR6095 PROTEIN"/>
    <property type="match status" value="1"/>
</dbReference>
<evidence type="ECO:0000256" key="7">
    <source>
        <dbReference type="ARBA" id="ARBA00047942"/>
    </source>
</evidence>
<gene>
    <name evidence="10" type="ORF">GETHPA_28540</name>
</gene>
<evidence type="ECO:0000259" key="9">
    <source>
        <dbReference type="Pfam" id="PF12161"/>
    </source>
</evidence>
<dbReference type="EMBL" id="BSDD01000006">
    <property type="protein sequence ID" value="GLH71321.1"/>
    <property type="molecule type" value="Genomic_DNA"/>
</dbReference>
<evidence type="ECO:0000256" key="4">
    <source>
        <dbReference type="ARBA" id="ARBA00022679"/>
    </source>
</evidence>
<dbReference type="GO" id="GO:0008168">
    <property type="term" value="F:methyltransferase activity"/>
    <property type="evidence" value="ECO:0007669"/>
    <property type="project" value="UniProtKB-KW"/>
</dbReference>
<dbReference type="RefSeq" id="WP_285727503.1">
    <property type="nucleotide sequence ID" value="NZ_BSDD01000006.1"/>
</dbReference>
<keyword evidence="5" id="KW-0949">S-adenosyl-L-methionine</keyword>
<dbReference type="InterPro" id="IPR022749">
    <property type="entry name" value="D12N6_MeTrfase_N"/>
</dbReference>
<evidence type="ECO:0000313" key="11">
    <source>
        <dbReference type="Proteomes" id="UP001165089"/>
    </source>
</evidence>
<dbReference type="Pfam" id="PF02384">
    <property type="entry name" value="N6_Mtase"/>
    <property type="match status" value="1"/>
</dbReference>
<dbReference type="Gene3D" id="3.40.50.150">
    <property type="entry name" value="Vaccinia Virus protein VP39"/>
    <property type="match status" value="1"/>
</dbReference>
<dbReference type="Proteomes" id="UP001165089">
    <property type="component" value="Unassembled WGS sequence"/>
</dbReference>
<dbReference type="Pfam" id="PF12161">
    <property type="entry name" value="HsdM_N"/>
    <property type="match status" value="1"/>
</dbReference>
<organism evidence="10 11">
    <name type="scientific">Geothrix rubra</name>
    <dbReference type="NCBI Taxonomy" id="2927977"/>
    <lineage>
        <taxon>Bacteria</taxon>
        <taxon>Pseudomonadati</taxon>
        <taxon>Acidobacteriota</taxon>
        <taxon>Holophagae</taxon>
        <taxon>Holophagales</taxon>
        <taxon>Holophagaceae</taxon>
        <taxon>Geothrix</taxon>
    </lineage>
</organism>
<dbReference type="PANTHER" id="PTHR42933:SF3">
    <property type="entry name" value="TYPE I RESTRICTION ENZYME MJAVIII METHYLASE SUBUNIT"/>
    <property type="match status" value="1"/>
</dbReference>
<dbReference type="EC" id="2.1.1.72" evidence="2"/>
<dbReference type="GO" id="GO:0032259">
    <property type="term" value="P:methylation"/>
    <property type="evidence" value="ECO:0007669"/>
    <property type="project" value="UniProtKB-KW"/>
</dbReference>
<keyword evidence="11" id="KW-1185">Reference proteome</keyword>
<feature type="domain" description="N6 adenine-specific DNA methyltransferase N-terminal" evidence="9">
    <location>
        <begin position="9"/>
        <end position="142"/>
    </location>
</feature>
<evidence type="ECO:0000313" key="10">
    <source>
        <dbReference type="EMBL" id="GLH71321.1"/>
    </source>
</evidence>
<protein>
    <recommendedName>
        <fullName evidence="2">site-specific DNA-methyltransferase (adenine-specific)</fullName>
        <ecNumber evidence="2">2.1.1.72</ecNumber>
    </recommendedName>
</protein>